<keyword evidence="1" id="KW-1133">Transmembrane helix</keyword>
<accession>F2X7E7</accession>
<sequence length="403" mass="48916">MRNNLIKIFIGYHKPDFLIKSNIFEPIFLGREIYTQETKDGYITDSGFSFLSENMLQDNIGFNISHLNRYFCELTGIYWIWKNYSNLYNLDYIGFMHYRRHFISKDLSSFLKLDSDARYSYIINKIDYTYIKYINDFLKDKIECDLIIPYMFDFKKSLFHEINIEEFFCRQHGLTNASFKTLEYIIKYKYPDYYDIFIEFSKGTAYYPCNMFIMKKELFCKYCTFLFDIMFSLFDIFEEMLKNLDSLWEKRNLAWISEFVSTLFFLKYIRDNHNNVEFLPISFVQNTIENKMVGAVKIVENHLSYKIGKKIIHSKGLINILLLPFSIICIYFNHYLEKYIYNISIKYNPNSKRIKLEEYSDYDEAVRIQNYLSYKIGKIFVKNPFLFAIRLYFLKKERKNEKK</sequence>
<dbReference type="AlphaFoldDB" id="F2X7E7"/>
<gene>
    <name evidence="3" type="ORF">HS42.13</name>
</gene>
<evidence type="ECO:0000259" key="2">
    <source>
        <dbReference type="Pfam" id="PF14393"/>
    </source>
</evidence>
<feature type="transmembrane region" description="Helical" evidence="1">
    <location>
        <begin position="316"/>
        <end position="336"/>
    </location>
</feature>
<dbReference type="EMBL" id="HQ343274">
    <property type="protein sequence ID" value="ADZ76317.1"/>
    <property type="molecule type" value="Genomic_DNA"/>
</dbReference>
<dbReference type="GO" id="GO:0016740">
    <property type="term" value="F:transferase activity"/>
    <property type="evidence" value="ECO:0007669"/>
    <property type="project" value="UniProtKB-KW"/>
</dbReference>
<protein>
    <submittedName>
        <fullName evidence="3">Putative sugar transferase</fullName>
    </submittedName>
</protein>
<dbReference type="InterPro" id="IPR025536">
    <property type="entry name" value="DUF4422"/>
</dbReference>
<keyword evidence="1" id="KW-0812">Transmembrane</keyword>
<name>F2X7E7_CAMJU</name>
<dbReference type="Pfam" id="PF14393">
    <property type="entry name" value="DUF4422"/>
    <property type="match status" value="1"/>
</dbReference>
<reference evidence="3" key="1">
    <citation type="journal article" date="2011" name="J. Clin. Microbiol.">
        <title>Discrimination of Major Capsular Types of Campylobacter jejuni by Multiplex PCR.</title>
        <authorList>
            <person name="Poly F."/>
            <person name="Serichatalergs O."/>
            <person name="Schulman M."/>
            <person name="Ju J."/>
            <person name="Cates C.N."/>
            <person name="Kanipes M."/>
            <person name="Mason C."/>
            <person name="Guerry P."/>
        </authorList>
    </citation>
    <scope>NUCLEOTIDE SEQUENCE</scope>
    <source>
        <strain evidence="3">ATCC 43461</strain>
    </source>
</reference>
<evidence type="ECO:0000313" key="3">
    <source>
        <dbReference type="EMBL" id="ADZ76317.1"/>
    </source>
</evidence>
<evidence type="ECO:0000256" key="1">
    <source>
        <dbReference type="SAM" id="Phobius"/>
    </source>
</evidence>
<organism evidence="3">
    <name type="scientific">Campylobacter jejuni subsp. jejuni</name>
    <dbReference type="NCBI Taxonomy" id="32022"/>
    <lineage>
        <taxon>Bacteria</taxon>
        <taxon>Pseudomonadati</taxon>
        <taxon>Campylobacterota</taxon>
        <taxon>Epsilonproteobacteria</taxon>
        <taxon>Campylobacterales</taxon>
        <taxon>Campylobacteraceae</taxon>
        <taxon>Campylobacter</taxon>
    </lineage>
</organism>
<proteinExistence type="predicted"/>
<feature type="domain" description="DUF4422" evidence="2">
    <location>
        <begin position="7"/>
        <end position="265"/>
    </location>
</feature>
<keyword evidence="1" id="KW-0472">Membrane</keyword>
<keyword evidence="3" id="KW-0808">Transferase</keyword>